<feature type="compositionally biased region" description="Basic and acidic residues" evidence="1">
    <location>
        <begin position="312"/>
        <end position="325"/>
    </location>
</feature>
<feature type="compositionally biased region" description="Polar residues" evidence="1">
    <location>
        <begin position="246"/>
        <end position="259"/>
    </location>
</feature>
<feature type="region of interest" description="Disordered" evidence="1">
    <location>
        <begin position="555"/>
        <end position="603"/>
    </location>
</feature>
<protein>
    <submittedName>
        <fullName evidence="2">Uncharacterized protein</fullName>
    </submittedName>
</protein>
<dbReference type="GeneID" id="55973470"/>
<dbReference type="OrthoDB" id="5399183at2759"/>
<evidence type="ECO:0000313" key="2">
    <source>
        <dbReference type="EMBL" id="KAF4122255.1"/>
    </source>
</evidence>
<feature type="region of interest" description="Disordered" evidence="1">
    <location>
        <begin position="165"/>
        <end position="188"/>
    </location>
</feature>
<feature type="compositionally biased region" description="Basic and acidic residues" evidence="1">
    <location>
        <begin position="435"/>
        <end position="446"/>
    </location>
</feature>
<feature type="region of interest" description="Disordered" evidence="1">
    <location>
        <begin position="242"/>
        <end position="325"/>
    </location>
</feature>
<feature type="compositionally biased region" description="Polar residues" evidence="1">
    <location>
        <begin position="425"/>
        <end position="434"/>
    </location>
</feature>
<feature type="compositionally biased region" description="Acidic residues" evidence="1">
    <location>
        <begin position="302"/>
        <end position="311"/>
    </location>
</feature>
<name>A0A9P5D3Y1_9HYPO</name>
<keyword evidence="3" id="KW-1185">Reference proteome</keyword>
<dbReference type="EMBL" id="JAANYQ010000009">
    <property type="protein sequence ID" value="KAF4122255.1"/>
    <property type="molecule type" value="Genomic_DNA"/>
</dbReference>
<feature type="compositionally biased region" description="Acidic residues" evidence="1">
    <location>
        <begin position="46"/>
        <end position="60"/>
    </location>
</feature>
<feature type="compositionally biased region" description="Acidic residues" evidence="1">
    <location>
        <begin position="91"/>
        <end position="117"/>
    </location>
</feature>
<sequence length="603" mass="66051">MTNRNARKAAPASAAKGTASRKRRVSVSSTSTFDLSSNDNYSGVDDISDDEDDNEDDVFAVEEQAIMGEASPASTPRPHTSFNGWVHNASDQDDSSNDDDDGDDADDDDDNEDDDENGSIAAHEPTDEDEDDNASWQGIKSDSADLNAEELFNVDVEIPTQRRVRFNVPTDESSDESTEDDHASMFPDIFVDQSTLDPSFRRQIENEYDESSASDSFWDHTALYNDGLDDESDTEKVYSGLHTPFTEDQTPVVSSTTLDPTFGDMDNIDLDGYETDGESTEDEDVPHPPICRKVSYSSSVSDNEESASETEESVRHRTDQPRVSRFSLDKLKKKPMAVYNTKTGKMMIFTPDRQQRLDLSPEQFRLDSFSGLQPWPMDEQMSPIVGNNTNLMFASFAPSMMLNPNMDMDGFDGLFGGLDTGTSAIDHSSPSLENESARESDRDPEVSLRVSDFLDLDNGSSSEDEVDDSSPVKPTNPSSTPMRPTTASSDAADVLGHLNPAVVGAFRRNQTNSQLIRNGATQDSLDFSGPFNSTAIRGIRSDRFDTAAVPLTPVRRHKKQLSDLGRSPLDSLSAKRKAPSDAATAATGHKKQKSISDVGALQL</sequence>
<feature type="compositionally biased region" description="Low complexity" evidence="1">
    <location>
        <begin position="26"/>
        <end position="40"/>
    </location>
</feature>
<feature type="compositionally biased region" description="Acidic residues" evidence="1">
    <location>
        <begin position="266"/>
        <end position="284"/>
    </location>
</feature>
<feature type="compositionally biased region" description="Polar residues" evidence="1">
    <location>
        <begin position="72"/>
        <end position="83"/>
    </location>
</feature>
<gene>
    <name evidence="2" type="ORF">GMORB2_7247</name>
</gene>
<feature type="region of interest" description="Disordered" evidence="1">
    <location>
        <begin position="425"/>
        <end position="488"/>
    </location>
</feature>
<dbReference type="Proteomes" id="UP000749293">
    <property type="component" value="Unassembled WGS sequence"/>
</dbReference>
<feature type="region of interest" description="Disordered" evidence="1">
    <location>
        <begin position="1"/>
        <end position="146"/>
    </location>
</feature>
<feature type="compositionally biased region" description="Polar residues" evidence="1">
    <location>
        <begin position="472"/>
        <end position="488"/>
    </location>
</feature>
<proteinExistence type="predicted"/>
<organism evidence="2 3">
    <name type="scientific">Geosmithia morbida</name>
    <dbReference type="NCBI Taxonomy" id="1094350"/>
    <lineage>
        <taxon>Eukaryota</taxon>
        <taxon>Fungi</taxon>
        <taxon>Dikarya</taxon>
        <taxon>Ascomycota</taxon>
        <taxon>Pezizomycotina</taxon>
        <taxon>Sordariomycetes</taxon>
        <taxon>Hypocreomycetidae</taxon>
        <taxon>Hypocreales</taxon>
        <taxon>Bionectriaceae</taxon>
        <taxon>Geosmithia</taxon>
    </lineage>
</organism>
<feature type="compositionally biased region" description="Low complexity" evidence="1">
    <location>
        <begin position="8"/>
        <end position="18"/>
    </location>
</feature>
<accession>A0A9P5D3Y1</accession>
<dbReference type="RefSeq" id="XP_035320907.1">
    <property type="nucleotide sequence ID" value="XM_035469212.1"/>
</dbReference>
<comment type="caution">
    <text evidence="2">The sequence shown here is derived from an EMBL/GenBank/DDBJ whole genome shotgun (WGS) entry which is preliminary data.</text>
</comment>
<reference evidence="2" key="1">
    <citation type="submission" date="2020-03" db="EMBL/GenBank/DDBJ databases">
        <title>Site-based positive gene gene selection in Geosmithia morbida across the United States reveals a broad range of putative effectors and factors for local host and environmental adapation.</title>
        <authorList>
            <person name="Onufrak A."/>
            <person name="Murdoch R.W."/>
            <person name="Gazis R."/>
            <person name="Huff M."/>
            <person name="Staton M."/>
            <person name="Klingeman W."/>
            <person name="Hadziabdic D."/>
        </authorList>
    </citation>
    <scope>NUCLEOTIDE SEQUENCE</scope>
    <source>
        <strain evidence="2">1262</strain>
    </source>
</reference>
<dbReference type="AlphaFoldDB" id="A0A9P5D3Y1"/>
<evidence type="ECO:0000256" key="1">
    <source>
        <dbReference type="SAM" id="MobiDB-lite"/>
    </source>
</evidence>
<evidence type="ECO:0000313" key="3">
    <source>
        <dbReference type="Proteomes" id="UP000749293"/>
    </source>
</evidence>